<dbReference type="OrthoDB" id="9783470at2"/>
<comment type="caution">
    <text evidence="2">The sequence shown here is derived from an EMBL/GenBank/DDBJ whole genome shotgun (WGS) entry which is preliminary data.</text>
</comment>
<dbReference type="Pfam" id="PF00583">
    <property type="entry name" value="Acetyltransf_1"/>
    <property type="match status" value="1"/>
</dbReference>
<protein>
    <submittedName>
        <fullName evidence="2">N-acetyltransferase</fullName>
    </submittedName>
</protein>
<dbReference type="CDD" id="cd04301">
    <property type="entry name" value="NAT_SF"/>
    <property type="match status" value="1"/>
</dbReference>
<organism evidence="2 3">
    <name type="scientific">Amedibacillus dolichus</name>
    <dbReference type="NCBI Taxonomy" id="31971"/>
    <lineage>
        <taxon>Bacteria</taxon>
        <taxon>Bacillati</taxon>
        <taxon>Bacillota</taxon>
        <taxon>Erysipelotrichia</taxon>
        <taxon>Erysipelotrichales</taxon>
        <taxon>Erysipelotrichaceae</taxon>
        <taxon>Amedibacillus</taxon>
    </lineage>
</organism>
<dbReference type="Proteomes" id="UP000284868">
    <property type="component" value="Unassembled WGS sequence"/>
</dbReference>
<dbReference type="PROSITE" id="PS51186">
    <property type="entry name" value="GNAT"/>
    <property type="match status" value="1"/>
</dbReference>
<evidence type="ECO:0000259" key="1">
    <source>
        <dbReference type="PROSITE" id="PS51186"/>
    </source>
</evidence>
<dbReference type="EMBL" id="QRPK01000018">
    <property type="protein sequence ID" value="RHM12043.1"/>
    <property type="molecule type" value="Genomic_DNA"/>
</dbReference>
<keyword evidence="2" id="KW-0808">Transferase</keyword>
<dbReference type="InterPro" id="IPR016181">
    <property type="entry name" value="Acyl_CoA_acyltransferase"/>
</dbReference>
<reference evidence="2 3" key="1">
    <citation type="submission" date="2018-08" db="EMBL/GenBank/DDBJ databases">
        <title>A genome reference for cultivated species of the human gut microbiota.</title>
        <authorList>
            <person name="Zou Y."/>
            <person name="Xue W."/>
            <person name="Luo G."/>
        </authorList>
    </citation>
    <scope>NUCLEOTIDE SEQUENCE [LARGE SCALE GENOMIC DNA]</scope>
    <source>
        <strain evidence="2 3">AF35-6BH</strain>
    </source>
</reference>
<dbReference type="RefSeq" id="WP_118365496.1">
    <property type="nucleotide sequence ID" value="NZ_QRPK01000018.1"/>
</dbReference>
<gene>
    <name evidence="2" type="ORF">DWZ83_04900</name>
</gene>
<accession>A0A415PH23</accession>
<dbReference type="AlphaFoldDB" id="A0A415PH23"/>
<dbReference type="GO" id="GO:0016747">
    <property type="term" value="F:acyltransferase activity, transferring groups other than amino-acyl groups"/>
    <property type="evidence" value="ECO:0007669"/>
    <property type="project" value="InterPro"/>
</dbReference>
<sequence>MKIIEITDTMQKQAIIRQILEALPEWFGIAEAREEYINESIKYPFFSAFDEDIPIGFVYLKQTGTSTIELAAMGVLRKYHHQGVGTDLIAVAKEYAYKQKYLFLQVKTVKMGCYELYDQTNRFYLAQGFHEFEVFPTLWDTHNPCQVYVMALR</sequence>
<dbReference type="Gene3D" id="3.40.630.30">
    <property type="match status" value="1"/>
</dbReference>
<dbReference type="SUPFAM" id="SSF55729">
    <property type="entry name" value="Acyl-CoA N-acyltransferases (Nat)"/>
    <property type="match status" value="1"/>
</dbReference>
<feature type="domain" description="N-acetyltransferase" evidence="1">
    <location>
        <begin position="1"/>
        <end position="153"/>
    </location>
</feature>
<keyword evidence="3" id="KW-1185">Reference proteome</keyword>
<proteinExistence type="predicted"/>
<evidence type="ECO:0000313" key="2">
    <source>
        <dbReference type="EMBL" id="RHM12043.1"/>
    </source>
</evidence>
<dbReference type="InterPro" id="IPR000182">
    <property type="entry name" value="GNAT_dom"/>
</dbReference>
<evidence type="ECO:0000313" key="3">
    <source>
        <dbReference type="Proteomes" id="UP000284868"/>
    </source>
</evidence>
<name>A0A415PH23_9FIRM</name>